<dbReference type="Proteomes" id="UP000824204">
    <property type="component" value="Unassembled WGS sequence"/>
</dbReference>
<dbReference type="InterPro" id="IPR052922">
    <property type="entry name" value="Cytidylate_Kinase-2"/>
</dbReference>
<gene>
    <name evidence="1" type="ORF">H9741_01785</name>
</gene>
<protein>
    <recommendedName>
        <fullName evidence="3">Adenylate kinase</fullName>
    </recommendedName>
</protein>
<reference evidence="1" key="2">
    <citation type="submission" date="2021-04" db="EMBL/GenBank/DDBJ databases">
        <authorList>
            <person name="Gilroy R."/>
        </authorList>
    </citation>
    <scope>NUCLEOTIDE SEQUENCE</scope>
    <source>
        <strain evidence="1">811</strain>
    </source>
</reference>
<reference evidence="1" key="1">
    <citation type="journal article" date="2021" name="PeerJ">
        <title>Extensive microbial diversity within the chicken gut microbiome revealed by metagenomics and culture.</title>
        <authorList>
            <person name="Gilroy R."/>
            <person name="Ravi A."/>
            <person name="Getino M."/>
            <person name="Pursley I."/>
            <person name="Horton D.L."/>
            <person name="Alikhan N.F."/>
            <person name="Baker D."/>
            <person name="Gharbi K."/>
            <person name="Hall N."/>
            <person name="Watson M."/>
            <person name="Adriaenssens E.M."/>
            <person name="Foster-Nyarko E."/>
            <person name="Jarju S."/>
            <person name="Secka A."/>
            <person name="Antonio M."/>
            <person name="Oren A."/>
            <person name="Chaudhuri R.R."/>
            <person name="La Ragione R."/>
            <person name="Hildebrand F."/>
            <person name="Pallen M.J."/>
        </authorList>
    </citation>
    <scope>NUCLEOTIDE SEQUENCE</scope>
    <source>
        <strain evidence="1">811</strain>
    </source>
</reference>
<dbReference type="Gene3D" id="3.40.50.300">
    <property type="entry name" value="P-loop containing nucleotide triphosphate hydrolases"/>
    <property type="match status" value="1"/>
</dbReference>
<dbReference type="EMBL" id="DXFX01000024">
    <property type="protein sequence ID" value="HIX07182.1"/>
    <property type="molecule type" value="Genomic_DNA"/>
</dbReference>
<proteinExistence type="predicted"/>
<organism evidence="1 2">
    <name type="scientific">Candidatus Borkfalkia faecipullorum</name>
    <dbReference type="NCBI Taxonomy" id="2838510"/>
    <lineage>
        <taxon>Bacteria</taxon>
        <taxon>Bacillati</taxon>
        <taxon>Bacillota</taxon>
        <taxon>Clostridia</taxon>
        <taxon>Christensenellales</taxon>
        <taxon>Christensenellaceae</taxon>
        <taxon>Candidatus Borkfalkia</taxon>
    </lineage>
</organism>
<dbReference type="AlphaFoldDB" id="A0A9D2AFS5"/>
<comment type="caution">
    <text evidence="1">The sequence shown here is derived from an EMBL/GenBank/DDBJ whole genome shotgun (WGS) entry which is preliminary data.</text>
</comment>
<dbReference type="PANTHER" id="PTHR37816">
    <property type="entry name" value="YALI0E33011P"/>
    <property type="match status" value="1"/>
</dbReference>
<name>A0A9D2AFS5_9FIRM</name>
<evidence type="ECO:0000313" key="2">
    <source>
        <dbReference type="Proteomes" id="UP000824204"/>
    </source>
</evidence>
<sequence>MKKVIVVGCPGSGKSTFARKLQEKTGLPLYYLDMIWHKPDKTTLTKEEFDEKLHELIARDEWIIDGNYSRTLEPRLQACDTAFVFDLPLEVCLAGAQARVGTKRIDMPWEETELSQEFLNYILSFSQQKLPRLLQLARQYSAQKQVVFFRSRRECDDFLKSL</sequence>
<accession>A0A9D2AFS5</accession>
<evidence type="ECO:0008006" key="3">
    <source>
        <dbReference type="Google" id="ProtNLM"/>
    </source>
</evidence>
<dbReference type="PANTHER" id="PTHR37816:SF3">
    <property type="entry name" value="MODULATES DNA TOPOLOGY"/>
    <property type="match status" value="1"/>
</dbReference>
<evidence type="ECO:0000313" key="1">
    <source>
        <dbReference type="EMBL" id="HIX07182.1"/>
    </source>
</evidence>
<dbReference type="InterPro" id="IPR027417">
    <property type="entry name" value="P-loop_NTPase"/>
</dbReference>
<dbReference type="SUPFAM" id="SSF52540">
    <property type="entry name" value="P-loop containing nucleoside triphosphate hydrolases"/>
    <property type="match status" value="1"/>
</dbReference>